<dbReference type="AlphaFoldDB" id="A0A8C4N4H2"/>
<feature type="compositionally biased region" description="Acidic residues" evidence="1">
    <location>
        <begin position="89"/>
        <end position="103"/>
    </location>
</feature>
<evidence type="ECO:0000313" key="3">
    <source>
        <dbReference type="Proteomes" id="UP000694388"/>
    </source>
</evidence>
<name>A0A8C4N4H2_EPTBU</name>
<organism evidence="2 3">
    <name type="scientific">Eptatretus burgeri</name>
    <name type="common">Inshore hagfish</name>
    <dbReference type="NCBI Taxonomy" id="7764"/>
    <lineage>
        <taxon>Eukaryota</taxon>
        <taxon>Metazoa</taxon>
        <taxon>Chordata</taxon>
        <taxon>Craniata</taxon>
        <taxon>Vertebrata</taxon>
        <taxon>Cyclostomata</taxon>
        <taxon>Myxini</taxon>
        <taxon>Myxiniformes</taxon>
        <taxon>Myxinidae</taxon>
        <taxon>Eptatretinae</taxon>
        <taxon>Eptatretus</taxon>
    </lineage>
</organism>
<reference evidence="2" key="1">
    <citation type="submission" date="2025-08" db="UniProtKB">
        <authorList>
            <consortium name="Ensembl"/>
        </authorList>
    </citation>
    <scope>IDENTIFICATION</scope>
</reference>
<evidence type="ECO:0000313" key="2">
    <source>
        <dbReference type="Ensembl" id="ENSEBUP00000002088.1"/>
    </source>
</evidence>
<proteinExistence type="predicted"/>
<dbReference type="Ensembl" id="ENSEBUT00000002434.1">
    <property type="protein sequence ID" value="ENSEBUP00000002088.1"/>
    <property type="gene ID" value="ENSEBUG00000001664.1"/>
</dbReference>
<keyword evidence="3" id="KW-1185">Reference proteome</keyword>
<sequence>MLEQKSDEMLEQKSDEMLEQKSDEMLEQKSEDNRDISVTISATSLETGYNSAASTNDLHQNVPTMLNLLLESHINGLHDGDLDANYGNDDSDTSQEVVDDDPDGPEEIPEFTFNTCCVCFIVAVSLPLPCCGQHVCPGCLKLYCDSQPPFSTLPSPYVLPGSHTWLSSAIRN</sequence>
<dbReference type="Proteomes" id="UP000694388">
    <property type="component" value="Unplaced"/>
</dbReference>
<evidence type="ECO:0000256" key="1">
    <source>
        <dbReference type="SAM" id="MobiDB-lite"/>
    </source>
</evidence>
<accession>A0A8C4N4H2</accession>
<feature type="region of interest" description="Disordered" evidence="1">
    <location>
        <begin position="1"/>
        <end position="35"/>
    </location>
</feature>
<reference evidence="2" key="2">
    <citation type="submission" date="2025-09" db="UniProtKB">
        <authorList>
            <consortium name="Ensembl"/>
        </authorList>
    </citation>
    <scope>IDENTIFICATION</scope>
</reference>
<feature type="region of interest" description="Disordered" evidence="1">
    <location>
        <begin position="81"/>
        <end position="103"/>
    </location>
</feature>
<protein>
    <submittedName>
        <fullName evidence="2">Uncharacterized protein</fullName>
    </submittedName>
</protein>